<gene>
    <name evidence="1" type="ORF">SDC9_198751</name>
</gene>
<proteinExistence type="predicted"/>
<evidence type="ECO:0000313" key="1">
    <source>
        <dbReference type="EMBL" id="MPN51109.1"/>
    </source>
</evidence>
<reference evidence="1" key="1">
    <citation type="submission" date="2019-08" db="EMBL/GenBank/DDBJ databases">
        <authorList>
            <person name="Kucharzyk K."/>
            <person name="Murdoch R.W."/>
            <person name="Higgins S."/>
            <person name="Loffler F."/>
        </authorList>
    </citation>
    <scope>NUCLEOTIDE SEQUENCE</scope>
</reference>
<dbReference type="AlphaFoldDB" id="A0A645IKW6"/>
<protein>
    <submittedName>
        <fullName evidence="1">Uncharacterized protein</fullName>
    </submittedName>
</protein>
<sequence length="86" mass="9668">MNDTALVFSIRVNFSGSFKHTKALVAYYELYAVQAAALQPFEKLYPTDLVFFHALSSTEDFPITIFIYCNSHQDADVLKFATPVPA</sequence>
<name>A0A645IKW6_9ZZZZ</name>
<comment type="caution">
    <text evidence="1">The sequence shown here is derived from an EMBL/GenBank/DDBJ whole genome shotgun (WGS) entry which is preliminary data.</text>
</comment>
<organism evidence="1">
    <name type="scientific">bioreactor metagenome</name>
    <dbReference type="NCBI Taxonomy" id="1076179"/>
    <lineage>
        <taxon>unclassified sequences</taxon>
        <taxon>metagenomes</taxon>
        <taxon>ecological metagenomes</taxon>
    </lineage>
</organism>
<accession>A0A645IKW6</accession>
<dbReference type="EMBL" id="VSSQ01115857">
    <property type="protein sequence ID" value="MPN51109.1"/>
    <property type="molecule type" value="Genomic_DNA"/>
</dbReference>